<dbReference type="KEGG" id="ssm:Spirs_3717"/>
<feature type="region of interest" description="Disordered" evidence="1">
    <location>
        <begin position="36"/>
        <end position="56"/>
    </location>
</feature>
<protein>
    <submittedName>
        <fullName evidence="2">Uncharacterized protein</fullName>
    </submittedName>
</protein>
<name>E1R7U8_SEDSS</name>
<dbReference type="RefSeq" id="WP_013256262.1">
    <property type="nucleotide sequence ID" value="NC_014364.1"/>
</dbReference>
<keyword evidence="3" id="KW-1185">Reference proteome</keyword>
<reference evidence="2 3" key="1">
    <citation type="journal article" date="2010" name="Stand. Genomic Sci.">
        <title>Complete genome sequence of Spirochaeta smaragdinae type strain (SEBR 4228).</title>
        <authorList>
            <person name="Mavromatis K."/>
            <person name="Yasawong M."/>
            <person name="Chertkov O."/>
            <person name="Lapidus A."/>
            <person name="Lucas S."/>
            <person name="Nolan M."/>
            <person name="Del Rio T.G."/>
            <person name="Tice H."/>
            <person name="Cheng J.F."/>
            <person name="Pitluck S."/>
            <person name="Liolios K."/>
            <person name="Ivanova N."/>
            <person name="Tapia R."/>
            <person name="Han C."/>
            <person name="Bruce D."/>
            <person name="Goodwin L."/>
            <person name="Pati A."/>
            <person name="Chen A."/>
            <person name="Palaniappan K."/>
            <person name="Land M."/>
            <person name="Hauser L."/>
            <person name="Chang Y.J."/>
            <person name="Jeffries C.D."/>
            <person name="Detter J.C."/>
            <person name="Rohde M."/>
            <person name="Brambilla E."/>
            <person name="Spring S."/>
            <person name="Goker M."/>
            <person name="Sikorski J."/>
            <person name="Woyke T."/>
            <person name="Bristow J."/>
            <person name="Eisen J.A."/>
            <person name="Markowitz V."/>
            <person name="Hugenholtz P."/>
            <person name="Klenk H.P."/>
            <person name="Kyrpides N.C."/>
        </authorList>
    </citation>
    <scope>NUCLEOTIDE SEQUENCE [LARGE SCALE GENOMIC DNA]</scope>
    <source>
        <strain evidence="3">DSM 11293 / JCM 15392 / SEBR 4228</strain>
    </source>
</reference>
<evidence type="ECO:0000313" key="3">
    <source>
        <dbReference type="Proteomes" id="UP000002318"/>
    </source>
</evidence>
<accession>E1R7U8</accession>
<sequence>MNHPLFSSADKDGGWFVRQSRLTSGVRLLDAMDQMASKDAQRGKHRPPKAKPLSQEEVGKAVDKLRRTYDSIIVGYMLSPRLKSGFEDRYLQALRARIDMKNFLAAEMQALKELSADCEQRRIADENRRLADSGNGVDRKRVAAKREDFADRILRRLREKMDIYPGIGLRWDESYDLDRLYGAMRQFESEYWASIAKVFRRIYPSRYSGPLVELERNLFEFTGYGGDGFPPRLYAYNNLENRFPRDERQLGQESMRAMLDASFFLHELEAALRDLEQEGSVDGKERKQVESAAEFVHTILSNFRLQDLKRRKE</sequence>
<evidence type="ECO:0000313" key="2">
    <source>
        <dbReference type="EMBL" id="ADK82803.1"/>
    </source>
</evidence>
<evidence type="ECO:0000256" key="1">
    <source>
        <dbReference type="SAM" id="MobiDB-lite"/>
    </source>
</evidence>
<organism evidence="2 3">
    <name type="scientific">Sediminispirochaeta smaragdinae (strain DSM 11293 / JCM 15392 / SEBR 4228)</name>
    <name type="common">Spirochaeta smaragdinae</name>
    <dbReference type="NCBI Taxonomy" id="573413"/>
    <lineage>
        <taxon>Bacteria</taxon>
        <taxon>Pseudomonadati</taxon>
        <taxon>Spirochaetota</taxon>
        <taxon>Spirochaetia</taxon>
        <taxon>Spirochaetales</taxon>
        <taxon>Spirochaetaceae</taxon>
        <taxon>Sediminispirochaeta</taxon>
    </lineage>
</organism>
<dbReference type="STRING" id="573413.Spirs_3717"/>
<proteinExistence type="predicted"/>
<dbReference type="Proteomes" id="UP000002318">
    <property type="component" value="Chromosome"/>
</dbReference>
<dbReference type="EMBL" id="CP002116">
    <property type="protein sequence ID" value="ADK82803.1"/>
    <property type="molecule type" value="Genomic_DNA"/>
</dbReference>
<dbReference type="AlphaFoldDB" id="E1R7U8"/>
<dbReference type="HOGENOM" id="CLU_888284_0_0_12"/>
<gene>
    <name evidence="2" type="ordered locus">Spirs_3717</name>
</gene>